<dbReference type="Pfam" id="PF04016">
    <property type="entry name" value="DUF364"/>
    <property type="match status" value="1"/>
</dbReference>
<dbReference type="KEGG" id="kpf:IX53_01410"/>
<sequence>MNSIFDRVLQYVTEVAGEELVIDYIVGTGITAVKLEKGEVGIAHLFRDEIPSGCTLFNELVSTPIKLSEFLKLGERFHPVTVSLALAACNAVLGRYFSPKDCSEKDVFDILEITPEDTVGFVGDFRPLTNSLREKVKKVIIFERHPGSNYLPDWALPWKLKDCDVLIVTGTTVMNRTIDMILNAARTDRIVVYGPSTPLLSEVFPGNVRVLGGALITDGELAMKIAARAGGTKNLFRESAAKKVTIVK</sequence>
<gene>
    <name evidence="3" type="ORF">IX53_01410</name>
</gene>
<dbReference type="STRING" id="1330330.IX53_01410"/>
<dbReference type="Pfam" id="PF13938">
    <property type="entry name" value="DUF4213"/>
    <property type="match status" value="1"/>
</dbReference>
<dbReference type="OrthoDB" id="5387051at2"/>
<organism evidence="3 4">
    <name type="scientific">Kosmotoga pacifica</name>
    <dbReference type="NCBI Taxonomy" id="1330330"/>
    <lineage>
        <taxon>Bacteria</taxon>
        <taxon>Thermotogati</taxon>
        <taxon>Thermotogota</taxon>
        <taxon>Thermotogae</taxon>
        <taxon>Kosmotogales</taxon>
        <taxon>Kosmotogaceae</taxon>
        <taxon>Kosmotoga</taxon>
    </lineage>
</organism>
<reference evidence="3 4" key="1">
    <citation type="submission" date="2015-04" db="EMBL/GenBank/DDBJ databases">
        <title>Complete Genome Sequence of Kosmotoga pacifica SLHLJ1.</title>
        <authorList>
            <person name="Jiang L.J."/>
            <person name="Shao Z.Z."/>
            <person name="Jebbar M."/>
        </authorList>
    </citation>
    <scope>NUCLEOTIDE SEQUENCE [LARGE SCALE GENOMIC DNA]</scope>
    <source>
        <strain evidence="3 4">SLHLJ1</strain>
    </source>
</reference>
<dbReference type="SUPFAM" id="SSF159713">
    <property type="entry name" value="Dhaf3308-like"/>
    <property type="match status" value="1"/>
</dbReference>
<evidence type="ECO:0000313" key="4">
    <source>
        <dbReference type="Proteomes" id="UP000035159"/>
    </source>
</evidence>
<protein>
    <recommendedName>
        <fullName evidence="5">DUF364 domain-containing protein</fullName>
    </recommendedName>
</protein>
<evidence type="ECO:0008006" key="5">
    <source>
        <dbReference type="Google" id="ProtNLM"/>
    </source>
</evidence>
<keyword evidence="4" id="KW-1185">Reference proteome</keyword>
<dbReference type="InterPro" id="IPR025251">
    <property type="entry name" value="DUF4213"/>
</dbReference>
<dbReference type="RefSeq" id="WP_047753834.1">
    <property type="nucleotide sequence ID" value="NZ_CAJUHA010000022.1"/>
</dbReference>
<feature type="domain" description="Putative heavy-metal chelation" evidence="1">
    <location>
        <begin position="106"/>
        <end position="244"/>
    </location>
</feature>
<feature type="domain" description="DUF4213" evidence="2">
    <location>
        <begin position="18"/>
        <end position="93"/>
    </location>
</feature>
<dbReference type="InterPro" id="IPR007161">
    <property type="entry name" value="DUF364"/>
</dbReference>
<accession>A0A0G2ZAU4</accession>
<proteinExistence type="predicted"/>
<dbReference type="PATRIC" id="fig|1330330.3.peg.286"/>
<dbReference type="Proteomes" id="UP000035159">
    <property type="component" value="Chromosome"/>
</dbReference>
<dbReference type="Gene3D" id="3.40.50.11590">
    <property type="match status" value="1"/>
</dbReference>
<dbReference type="EMBL" id="CP011232">
    <property type="protein sequence ID" value="AKI96699.1"/>
    <property type="molecule type" value="Genomic_DNA"/>
</dbReference>
<evidence type="ECO:0000313" key="3">
    <source>
        <dbReference type="EMBL" id="AKI96699.1"/>
    </source>
</evidence>
<evidence type="ECO:0000259" key="1">
    <source>
        <dbReference type="Pfam" id="PF04016"/>
    </source>
</evidence>
<evidence type="ECO:0000259" key="2">
    <source>
        <dbReference type="Pfam" id="PF13938"/>
    </source>
</evidence>
<name>A0A0G2ZAU4_9BACT</name>
<dbReference type="AlphaFoldDB" id="A0A0G2ZAU4"/>